<dbReference type="Gene3D" id="3.30.420.10">
    <property type="entry name" value="Ribonuclease H-like superfamily/Ribonuclease H"/>
    <property type="match status" value="1"/>
</dbReference>
<name>A0A9D4Q2R6_RHISA</name>
<evidence type="ECO:0000313" key="5">
    <source>
        <dbReference type="Proteomes" id="UP000821837"/>
    </source>
</evidence>
<dbReference type="EMBL" id="JABSTV010001249">
    <property type="protein sequence ID" value="KAH7963318.1"/>
    <property type="molecule type" value="Genomic_DNA"/>
</dbReference>
<evidence type="ECO:0000256" key="2">
    <source>
        <dbReference type="SAM" id="MobiDB-lite"/>
    </source>
</evidence>
<dbReference type="VEuPathDB" id="VectorBase:RSAN_056706"/>
<organism evidence="4 5">
    <name type="scientific">Rhipicephalus sanguineus</name>
    <name type="common">Brown dog tick</name>
    <name type="synonym">Ixodes sanguineus</name>
    <dbReference type="NCBI Taxonomy" id="34632"/>
    <lineage>
        <taxon>Eukaryota</taxon>
        <taxon>Metazoa</taxon>
        <taxon>Ecdysozoa</taxon>
        <taxon>Arthropoda</taxon>
        <taxon>Chelicerata</taxon>
        <taxon>Arachnida</taxon>
        <taxon>Acari</taxon>
        <taxon>Parasitiformes</taxon>
        <taxon>Ixodida</taxon>
        <taxon>Ixodoidea</taxon>
        <taxon>Ixodidae</taxon>
        <taxon>Rhipicephalinae</taxon>
        <taxon>Rhipicephalus</taxon>
        <taxon>Rhipicephalus</taxon>
    </lineage>
</organism>
<feature type="region of interest" description="Disordered" evidence="2">
    <location>
        <begin position="1"/>
        <end position="22"/>
    </location>
</feature>
<evidence type="ECO:0000313" key="4">
    <source>
        <dbReference type="EMBL" id="KAH7963318.1"/>
    </source>
</evidence>
<feature type="compositionally biased region" description="Basic and acidic residues" evidence="2">
    <location>
        <begin position="9"/>
        <end position="18"/>
    </location>
</feature>
<dbReference type="GO" id="GO:0005634">
    <property type="term" value="C:nucleus"/>
    <property type="evidence" value="ECO:0007669"/>
    <property type="project" value="UniProtKB-SubCell"/>
</dbReference>
<dbReference type="GO" id="GO:0003676">
    <property type="term" value="F:nucleic acid binding"/>
    <property type="evidence" value="ECO:0007669"/>
    <property type="project" value="InterPro"/>
</dbReference>
<dbReference type="InterPro" id="IPR036397">
    <property type="entry name" value="RNaseH_sf"/>
</dbReference>
<proteinExistence type="predicted"/>
<dbReference type="VEuPathDB" id="VectorBase:RSAN_036368"/>
<protein>
    <recommendedName>
        <fullName evidence="3">Tc1-like transposase DDE domain-containing protein</fullName>
    </recommendedName>
</protein>
<comment type="subcellular location">
    <subcellularLocation>
        <location evidence="1">Nucleus</location>
    </subcellularLocation>
</comment>
<keyword evidence="5" id="KW-1185">Reference proteome</keyword>
<reference evidence="4" key="1">
    <citation type="journal article" date="2020" name="Cell">
        <title>Large-Scale Comparative Analyses of Tick Genomes Elucidate Their Genetic Diversity and Vector Capacities.</title>
        <authorList>
            <consortium name="Tick Genome and Microbiome Consortium (TIGMIC)"/>
            <person name="Jia N."/>
            <person name="Wang J."/>
            <person name="Shi W."/>
            <person name="Du L."/>
            <person name="Sun Y."/>
            <person name="Zhan W."/>
            <person name="Jiang J.F."/>
            <person name="Wang Q."/>
            <person name="Zhang B."/>
            <person name="Ji P."/>
            <person name="Bell-Sakyi L."/>
            <person name="Cui X.M."/>
            <person name="Yuan T.T."/>
            <person name="Jiang B.G."/>
            <person name="Yang W.F."/>
            <person name="Lam T.T."/>
            <person name="Chang Q.C."/>
            <person name="Ding S.J."/>
            <person name="Wang X.J."/>
            <person name="Zhu J.G."/>
            <person name="Ruan X.D."/>
            <person name="Zhao L."/>
            <person name="Wei J.T."/>
            <person name="Ye R.Z."/>
            <person name="Que T.C."/>
            <person name="Du C.H."/>
            <person name="Zhou Y.H."/>
            <person name="Cheng J.X."/>
            <person name="Dai P.F."/>
            <person name="Guo W.B."/>
            <person name="Han X.H."/>
            <person name="Huang E.J."/>
            <person name="Li L.F."/>
            <person name="Wei W."/>
            <person name="Gao Y.C."/>
            <person name="Liu J.Z."/>
            <person name="Shao H.Z."/>
            <person name="Wang X."/>
            <person name="Wang C.C."/>
            <person name="Yang T.C."/>
            <person name="Huo Q.B."/>
            <person name="Li W."/>
            <person name="Chen H.Y."/>
            <person name="Chen S.E."/>
            <person name="Zhou L.G."/>
            <person name="Ni X.B."/>
            <person name="Tian J.H."/>
            <person name="Sheng Y."/>
            <person name="Liu T."/>
            <person name="Pan Y.S."/>
            <person name="Xia L.Y."/>
            <person name="Li J."/>
            <person name="Zhao F."/>
            <person name="Cao W.C."/>
        </authorList>
    </citation>
    <scope>NUCLEOTIDE SEQUENCE</scope>
    <source>
        <strain evidence="4">Rsan-2018</strain>
    </source>
</reference>
<gene>
    <name evidence="4" type="ORF">HPB52_020543</name>
</gene>
<comment type="caution">
    <text evidence="4">The sequence shown here is derived from an EMBL/GenBank/DDBJ whole genome shotgun (WGS) entry which is preliminary data.</text>
</comment>
<dbReference type="Pfam" id="PF13358">
    <property type="entry name" value="DDE_3"/>
    <property type="match status" value="1"/>
</dbReference>
<dbReference type="SUPFAM" id="SSF46689">
    <property type="entry name" value="Homeodomain-like"/>
    <property type="match status" value="1"/>
</dbReference>
<dbReference type="PANTHER" id="PTHR46564">
    <property type="entry name" value="TRANSPOSASE"/>
    <property type="match status" value="1"/>
</dbReference>
<dbReference type="AlphaFoldDB" id="A0A9D4Q2R6"/>
<reference evidence="4" key="2">
    <citation type="submission" date="2021-09" db="EMBL/GenBank/DDBJ databases">
        <authorList>
            <person name="Jia N."/>
            <person name="Wang J."/>
            <person name="Shi W."/>
            <person name="Du L."/>
            <person name="Sun Y."/>
            <person name="Zhan W."/>
            <person name="Jiang J."/>
            <person name="Wang Q."/>
            <person name="Zhang B."/>
            <person name="Ji P."/>
            <person name="Sakyi L.B."/>
            <person name="Cui X."/>
            <person name="Yuan T."/>
            <person name="Jiang B."/>
            <person name="Yang W."/>
            <person name="Lam T.T.-Y."/>
            <person name="Chang Q."/>
            <person name="Ding S."/>
            <person name="Wang X."/>
            <person name="Zhu J."/>
            <person name="Ruan X."/>
            <person name="Zhao L."/>
            <person name="Wei J."/>
            <person name="Que T."/>
            <person name="Du C."/>
            <person name="Cheng J."/>
            <person name="Dai P."/>
            <person name="Han X."/>
            <person name="Huang E."/>
            <person name="Gao Y."/>
            <person name="Liu J."/>
            <person name="Shao H."/>
            <person name="Ye R."/>
            <person name="Li L."/>
            <person name="Wei W."/>
            <person name="Wang X."/>
            <person name="Wang C."/>
            <person name="Huo Q."/>
            <person name="Li W."/>
            <person name="Guo W."/>
            <person name="Chen H."/>
            <person name="Chen S."/>
            <person name="Zhou L."/>
            <person name="Zhou L."/>
            <person name="Ni X."/>
            <person name="Tian J."/>
            <person name="Zhou Y."/>
            <person name="Sheng Y."/>
            <person name="Liu T."/>
            <person name="Pan Y."/>
            <person name="Xia L."/>
            <person name="Li J."/>
            <person name="Zhao F."/>
            <person name="Cao W."/>
        </authorList>
    </citation>
    <scope>NUCLEOTIDE SEQUENCE</scope>
    <source>
        <strain evidence="4">Rsan-2018</strain>
        <tissue evidence="4">Larvae</tissue>
    </source>
</reference>
<evidence type="ECO:0000256" key="1">
    <source>
        <dbReference type="ARBA" id="ARBA00004123"/>
    </source>
</evidence>
<dbReference type="InterPro" id="IPR009057">
    <property type="entry name" value="Homeodomain-like_sf"/>
</dbReference>
<feature type="domain" description="Tc1-like transposase DDE" evidence="3">
    <location>
        <begin position="165"/>
        <end position="297"/>
    </location>
</feature>
<dbReference type="PANTHER" id="PTHR46564:SF1">
    <property type="entry name" value="TRANSPOSASE"/>
    <property type="match status" value="1"/>
</dbReference>
<sequence>MAGRKRGPRFKDPDEPHRKNSRVSVLDRARIVDVYRRGGDLKQLAETLGINIKTARSIAATDRQTSLRGGGSKKKFGDDVVSTLRRIVDENCTFTLRQIKAALEEEMPGVMISTSTVDRLLDAHSYSVKLVTQRPADRNRDDVKHSRKLYAQWLQSDGPRVCRFYLDETNYNIWCSRNFGRAAKGQPAVHTTTTTKGANLNIMARMSANGVIHWTAVDRAHWAVFNDLLSDVSARVESEEPNTDAVFIFDGAPAHVRAEQAALANSMHSIKRLPAYSPFFNPTEEVFSKFKSHVKAYLSERPDLVLATPQGMTKKEHRRSLLLDAARHSMQQIQRVDCAAFDRHNFSFVPAALREDDL</sequence>
<dbReference type="InterPro" id="IPR038717">
    <property type="entry name" value="Tc1-like_DDE_dom"/>
</dbReference>
<dbReference type="Proteomes" id="UP000821837">
    <property type="component" value="Chromosome 3"/>
</dbReference>
<accession>A0A9D4Q2R6</accession>
<evidence type="ECO:0000259" key="3">
    <source>
        <dbReference type="Pfam" id="PF13358"/>
    </source>
</evidence>